<protein>
    <recommendedName>
        <fullName evidence="3">Restriction endonuclease</fullName>
    </recommendedName>
</protein>
<comment type="caution">
    <text evidence="1">The sequence shown here is derived from an EMBL/GenBank/DDBJ whole genome shotgun (WGS) entry which is preliminary data.</text>
</comment>
<organism evidence="1 2">
    <name type="scientific">Flavipsychrobacter stenotrophus</name>
    <dbReference type="NCBI Taxonomy" id="2077091"/>
    <lineage>
        <taxon>Bacteria</taxon>
        <taxon>Pseudomonadati</taxon>
        <taxon>Bacteroidota</taxon>
        <taxon>Chitinophagia</taxon>
        <taxon>Chitinophagales</taxon>
        <taxon>Chitinophagaceae</taxon>
        <taxon>Flavipsychrobacter</taxon>
    </lineage>
</organism>
<keyword evidence="2" id="KW-1185">Reference proteome</keyword>
<dbReference type="InterPro" id="IPR011335">
    <property type="entry name" value="Restrct_endonuc-II-like"/>
</dbReference>
<name>A0A2S7SRS4_9BACT</name>
<evidence type="ECO:0000313" key="1">
    <source>
        <dbReference type="EMBL" id="PQJ09613.1"/>
    </source>
</evidence>
<evidence type="ECO:0000313" key="2">
    <source>
        <dbReference type="Proteomes" id="UP000239872"/>
    </source>
</evidence>
<accession>A0A2S7SRS4</accession>
<evidence type="ECO:0008006" key="3">
    <source>
        <dbReference type="Google" id="ProtNLM"/>
    </source>
</evidence>
<dbReference type="Gene3D" id="3.40.1350.10">
    <property type="match status" value="1"/>
</dbReference>
<dbReference type="GO" id="GO:0003676">
    <property type="term" value="F:nucleic acid binding"/>
    <property type="evidence" value="ECO:0007669"/>
    <property type="project" value="InterPro"/>
</dbReference>
<dbReference type="RefSeq" id="WP_105040384.1">
    <property type="nucleotide sequence ID" value="NZ_PPSL01000005.1"/>
</dbReference>
<dbReference type="SUPFAM" id="SSF52980">
    <property type="entry name" value="Restriction endonuclease-like"/>
    <property type="match status" value="1"/>
</dbReference>
<reference evidence="1 2" key="1">
    <citation type="submission" date="2018-01" db="EMBL/GenBank/DDBJ databases">
        <title>A novel member of the phylum Bacteroidetes isolated from glacier ice.</title>
        <authorList>
            <person name="Liu Q."/>
            <person name="Xin Y.-H."/>
        </authorList>
    </citation>
    <scope>NUCLEOTIDE SEQUENCE [LARGE SCALE GENOMIC DNA]</scope>
    <source>
        <strain evidence="1 2">RB1R16</strain>
    </source>
</reference>
<dbReference type="Proteomes" id="UP000239872">
    <property type="component" value="Unassembled WGS sequence"/>
</dbReference>
<proteinExistence type="predicted"/>
<sequence length="504" mass="58653">MELFTGKISGKQLEDFFTNAIEHQKQNINNAIQEFEMPQLFNNWRILIRSIDEIINIPYELKSAEETGHFLELDFDLLETDNINRLNSELGIIRERFGIQVAERLEKLCMMSFLIHEEYQHNGFYKFLGNVNLSNAINAILFFQSRRLYYVAIQSLIPKISQGKKRIQYSELLNHFQPIIDSNMVGITSSYQYLLQNESLTDFEMTSDGLMAGGNFAYTHLEGFFTEPERLSLLDQLELRPDIVVIKKQLPKSDKLIFSFSEVANTMLLFEGAFDKYQIDQRKEFIELNSFFLEVGVYIIDDFDIVIPRDDFNIIATKYPKFELSVNSSDYFAVLNSFAPFQEAADNYHSTIVFLARFAYRTLSLCLLKNKTFQINSGFIFEHKISEILTKNGFNVLPIKRIKRKEFDLITTKNGKVYNFQCKNNFLDITKVGMNYKKIGRLIKLLCTSYEKALVKEAGRETLIKEATGINDIEHFVVSRFPVITRNQKIINFNDLENRLIIGL</sequence>
<gene>
    <name evidence="1" type="ORF">CJD36_016875</name>
</gene>
<dbReference type="AlphaFoldDB" id="A0A2S7SRS4"/>
<dbReference type="InterPro" id="IPR011856">
    <property type="entry name" value="tRNA_endonuc-like_dom_sf"/>
</dbReference>
<dbReference type="EMBL" id="PPSL01000005">
    <property type="protein sequence ID" value="PQJ09613.1"/>
    <property type="molecule type" value="Genomic_DNA"/>
</dbReference>
<dbReference type="OrthoDB" id="1490207at2"/>